<dbReference type="EMBL" id="LNYW01000066">
    <property type="protein sequence ID" value="KTD57684.1"/>
    <property type="molecule type" value="Genomic_DNA"/>
</dbReference>
<comment type="caution">
    <text evidence="1">The sequence shown here is derived from an EMBL/GenBank/DDBJ whole genome shotgun (WGS) entry which is preliminary data.</text>
</comment>
<dbReference type="InterPro" id="IPR052552">
    <property type="entry name" value="YeaO-like"/>
</dbReference>
<keyword evidence="1" id="KW-0808">Transferase</keyword>
<dbReference type="PANTHER" id="PTHR36849">
    <property type="entry name" value="CYTOPLASMIC PROTEIN-RELATED"/>
    <property type="match status" value="1"/>
</dbReference>
<sequence>MAGLDISICRVYSPPAQKEGTWILVDKLWPRGLRKDALAFDLWLKEITPSTELRKWFHQDSAGNWLEFAQRYIKELQDKPELIEQVRQRAAHSPVTLFYAAKDPVHNHALVLQKVLLSWPESPDFS</sequence>
<organism evidence="1 2">
    <name type="scientific">Legionella shakespearei DSM 23087</name>
    <dbReference type="NCBI Taxonomy" id="1122169"/>
    <lineage>
        <taxon>Bacteria</taxon>
        <taxon>Pseudomonadati</taxon>
        <taxon>Pseudomonadota</taxon>
        <taxon>Gammaproteobacteria</taxon>
        <taxon>Legionellales</taxon>
        <taxon>Legionellaceae</taxon>
        <taxon>Legionella</taxon>
    </lineage>
</organism>
<dbReference type="RefSeq" id="WP_018576749.1">
    <property type="nucleotide sequence ID" value="NZ_KB892391.1"/>
</dbReference>
<keyword evidence="2" id="KW-1185">Reference proteome</keyword>
<evidence type="ECO:0000313" key="1">
    <source>
        <dbReference type="EMBL" id="KTD57684.1"/>
    </source>
</evidence>
<proteinExistence type="predicted"/>
<name>A0A0W0YLU5_9GAMM</name>
<dbReference type="AlphaFoldDB" id="A0A0W0YLU5"/>
<protein>
    <submittedName>
        <fullName evidence="1">Uroporphyrin-III C-methyltransferase</fullName>
    </submittedName>
</protein>
<keyword evidence="1" id="KW-0489">Methyltransferase</keyword>
<accession>A0A0W0YLU5</accession>
<evidence type="ECO:0000313" key="2">
    <source>
        <dbReference type="Proteomes" id="UP000054600"/>
    </source>
</evidence>
<gene>
    <name evidence="1" type="ORF">Lsha_2525</name>
</gene>
<dbReference type="Pfam" id="PF22752">
    <property type="entry name" value="DUF488-N3i"/>
    <property type="match status" value="1"/>
</dbReference>
<dbReference type="OrthoDB" id="9790745at2"/>
<reference evidence="1 2" key="1">
    <citation type="submission" date="2015-11" db="EMBL/GenBank/DDBJ databases">
        <title>Genomic analysis of 38 Legionella species identifies large and diverse effector repertoires.</title>
        <authorList>
            <person name="Burstein D."/>
            <person name="Amaro F."/>
            <person name="Zusman T."/>
            <person name="Lifshitz Z."/>
            <person name="Cohen O."/>
            <person name="Gilbert J.A."/>
            <person name="Pupko T."/>
            <person name="Shuman H.A."/>
            <person name="Segal G."/>
        </authorList>
    </citation>
    <scope>NUCLEOTIDE SEQUENCE [LARGE SCALE GENOMIC DNA]</scope>
    <source>
        <strain evidence="1 2">ATCC 49655</strain>
    </source>
</reference>
<dbReference type="PANTHER" id="PTHR36849:SF1">
    <property type="entry name" value="CYTOPLASMIC PROTEIN"/>
    <property type="match status" value="1"/>
</dbReference>
<dbReference type="PATRIC" id="fig|1122169.6.peg.2913"/>
<dbReference type="GO" id="GO:0032259">
    <property type="term" value="P:methylation"/>
    <property type="evidence" value="ECO:0007669"/>
    <property type="project" value="UniProtKB-KW"/>
</dbReference>
<dbReference type="STRING" id="1122169.Lsha_2525"/>
<dbReference type="eggNOG" id="COG3189">
    <property type="taxonomic scope" value="Bacteria"/>
</dbReference>
<dbReference type="GO" id="GO:0008168">
    <property type="term" value="F:methyltransferase activity"/>
    <property type="evidence" value="ECO:0007669"/>
    <property type="project" value="UniProtKB-KW"/>
</dbReference>
<dbReference type="Proteomes" id="UP000054600">
    <property type="component" value="Unassembled WGS sequence"/>
</dbReference>